<evidence type="ECO:0000313" key="5">
    <source>
        <dbReference type="EMBL" id="KAJ4246860.1"/>
    </source>
</evidence>
<name>A0A9W8RNM5_9HYPO</name>
<evidence type="ECO:0000256" key="3">
    <source>
        <dbReference type="ARBA" id="ARBA00022801"/>
    </source>
</evidence>
<dbReference type="Pfam" id="PF02902">
    <property type="entry name" value="Peptidase_C48"/>
    <property type="match status" value="1"/>
</dbReference>
<evidence type="ECO:0000256" key="2">
    <source>
        <dbReference type="ARBA" id="ARBA00022670"/>
    </source>
</evidence>
<comment type="similarity">
    <text evidence="1">Belongs to the peptidase C48 family.</text>
</comment>
<dbReference type="EMBL" id="JAOQAZ010000041">
    <property type="protein sequence ID" value="KAJ4246860.1"/>
    <property type="molecule type" value="Genomic_DNA"/>
</dbReference>
<evidence type="ECO:0000256" key="1">
    <source>
        <dbReference type="ARBA" id="ARBA00005234"/>
    </source>
</evidence>
<evidence type="ECO:0000259" key="4">
    <source>
        <dbReference type="Pfam" id="PF02902"/>
    </source>
</evidence>
<accession>A0A9W8RNM5</accession>
<dbReference type="AlphaFoldDB" id="A0A9W8RNM5"/>
<proteinExistence type="inferred from homology"/>
<dbReference type="GO" id="GO:0006508">
    <property type="term" value="P:proteolysis"/>
    <property type="evidence" value="ECO:0007669"/>
    <property type="project" value="UniProtKB-KW"/>
</dbReference>
<evidence type="ECO:0000313" key="6">
    <source>
        <dbReference type="Proteomes" id="UP001152049"/>
    </source>
</evidence>
<dbReference type="SUPFAM" id="SSF54001">
    <property type="entry name" value="Cysteine proteinases"/>
    <property type="match status" value="1"/>
</dbReference>
<dbReference type="InterPro" id="IPR038765">
    <property type="entry name" value="Papain-like_cys_pep_sf"/>
</dbReference>
<protein>
    <recommendedName>
        <fullName evidence="4">Ubiquitin-like protease family profile domain-containing protein</fullName>
    </recommendedName>
</protein>
<feature type="non-terminal residue" evidence="5">
    <location>
        <position position="96"/>
    </location>
</feature>
<comment type="caution">
    <text evidence="5">The sequence shown here is derived from an EMBL/GenBank/DDBJ whole genome shotgun (WGS) entry which is preliminary data.</text>
</comment>
<dbReference type="GO" id="GO:0008234">
    <property type="term" value="F:cysteine-type peptidase activity"/>
    <property type="evidence" value="ECO:0007669"/>
    <property type="project" value="InterPro"/>
</dbReference>
<sequence>MEVIDPRKWIEERIEYGKSPNTVSARRNKSANQLILPILHSDHWTMAIIDLEANLAYHLDPSTNTASKVVTHRVKQDWQVIKLYCERSLDDIDLKL</sequence>
<dbReference type="InterPro" id="IPR003653">
    <property type="entry name" value="Peptidase_C48_C"/>
</dbReference>
<gene>
    <name evidence="5" type="ORF">NW762_013412</name>
</gene>
<feature type="domain" description="Ubiquitin-like protease family profile" evidence="4">
    <location>
        <begin position="25"/>
        <end position="74"/>
    </location>
</feature>
<reference evidence="5" key="1">
    <citation type="submission" date="2022-09" db="EMBL/GenBank/DDBJ databases">
        <title>Fusarium specimens isolated from Avocado Roots.</title>
        <authorList>
            <person name="Stajich J."/>
            <person name="Roper C."/>
            <person name="Heimlech-Rivalta G."/>
        </authorList>
    </citation>
    <scope>NUCLEOTIDE SEQUENCE</scope>
    <source>
        <strain evidence="5">CF00136</strain>
    </source>
</reference>
<keyword evidence="6" id="KW-1185">Reference proteome</keyword>
<organism evidence="5 6">
    <name type="scientific">Fusarium torreyae</name>
    <dbReference type="NCBI Taxonomy" id="1237075"/>
    <lineage>
        <taxon>Eukaryota</taxon>
        <taxon>Fungi</taxon>
        <taxon>Dikarya</taxon>
        <taxon>Ascomycota</taxon>
        <taxon>Pezizomycotina</taxon>
        <taxon>Sordariomycetes</taxon>
        <taxon>Hypocreomycetidae</taxon>
        <taxon>Hypocreales</taxon>
        <taxon>Nectriaceae</taxon>
        <taxon>Fusarium</taxon>
    </lineage>
</organism>
<keyword evidence="2" id="KW-0645">Protease</keyword>
<keyword evidence="3" id="KW-0378">Hydrolase</keyword>
<dbReference type="GO" id="GO:0019783">
    <property type="term" value="F:ubiquitin-like protein peptidase activity"/>
    <property type="evidence" value="ECO:0007669"/>
    <property type="project" value="UniProtKB-ARBA"/>
</dbReference>
<dbReference type="Proteomes" id="UP001152049">
    <property type="component" value="Unassembled WGS sequence"/>
</dbReference>
<dbReference type="Gene3D" id="3.40.395.10">
    <property type="entry name" value="Adenoviral Proteinase, Chain A"/>
    <property type="match status" value="1"/>
</dbReference>